<dbReference type="GO" id="GO:0000978">
    <property type="term" value="F:RNA polymerase II cis-regulatory region sequence-specific DNA binding"/>
    <property type="evidence" value="ECO:0007669"/>
    <property type="project" value="TreeGrafter"/>
</dbReference>
<name>A0A0B7N661_9FUNG</name>
<comment type="subcellular location">
    <subcellularLocation>
        <location evidence="1">Nucleus</location>
    </subcellularLocation>
</comment>
<sequence>MPPIVLKIKGNESFLPFSDLDQDELSKTWRVCTKVKDSLEDGSRLENLSWRLWFIQNVVVSNDVKSTPKYQYWSQKTAEKTDIHNELEPAQPLQPQKQQLLPVNDVEGPEPTLLLQQPQSVLDYSLDEIKPVATENFVLNQFTSDQEDDLIIELKDIFPAGMQDFMYDTPEAAVNAEKQPWILSEGGMKSYPEPCTTPAVSCSNNVDLELYIGPISGIQSVDTDHMNMPSLALPSNVNAVKPSYQQHAFQQEEQELIVDLNNAAQVAAAAATTAAALRTLPNATRHSKLLATLPPQTLASAERLLSPAKKHPSAMQPLSQEQKAHTSLPLSVIPTNHGQQHYYNTFQLKPCSDSRLPTTSKKTYDSSTATWTTSPSPSSTTMHDETSPVCSNCDTTSTPLWRRSADDKVLCNACGLYLKLHNVPRPKHLNPTSAGRKPPTEANGSMLNSIMERQEKDYKRHQHCAEPQTVCSNCGTVKTPLWRRNAEGAPLCNACGLYLKLHNEKRPLSMKTDVIRKRQRTEALIASTISDDPSKKPRYYDQQSLYSSELGSTLGYRNAASSLPGTGILMMTTTNTSNVSIHKVVYTLFSLLCYRDYTESSSRDNIMYFVINKLFSQEGNSGDPW</sequence>
<dbReference type="FunFam" id="3.30.50.10:FF:000007">
    <property type="entry name" value="Nitrogen regulatory AreA, N-terminal"/>
    <property type="match status" value="1"/>
</dbReference>
<dbReference type="PROSITE" id="PS50114">
    <property type="entry name" value="GATA_ZN_FINGER_2"/>
    <property type="match status" value="2"/>
</dbReference>
<dbReference type="Gene3D" id="3.30.50.10">
    <property type="entry name" value="Erythroid Transcription Factor GATA-1, subunit A"/>
    <property type="match status" value="2"/>
</dbReference>
<protein>
    <recommendedName>
        <fullName evidence="10">GATA-type domain-containing protein</fullName>
    </recommendedName>
</protein>
<evidence type="ECO:0000256" key="5">
    <source>
        <dbReference type="ARBA" id="ARBA00023015"/>
    </source>
</evidence>
<evidence type="ECO:0000313" key="12">
    <source>
        <dbReference type="Proteomes" id="UP000054107"/>
    </source>
</evidence>
<keyword evidence="3 8" id="KW-0863">Zinc-finger</keyword>
<dbReference type="SUPFAM" id="SSF57716">
    <property type="entry name" value="Glucocorticoid receptor-like (DNA-binding domain)"/>
    <property type="match status" value="2"/>
</dbReference>
<dbReference type="AlphaFoldDB" id="A0A0B7N661"/>
<evidence type="ECO:0000256" key="7">
    <source>
        <dbReference type="ARBA" id="ARBA00023242"/>
    </source>
</evidence>
<keyword evidence="5" id="KW-0805">Transcription regulation</keyword>
<dbReference type="InterPro" id="IPR000679">
    <property type="entry name" value="Znf_GATA"/>
</dbReference>
<dbReference type="GO" id="GO:0045944">
    <property type="term" value="P:positive regulation of transcription by RNA polymerase II"/>
    <property type="evidence" value="ECO:0007669"/>
    <property type="project" value="TreeGrafter"/>
</dbReference>
<evidence type="ECO:0000256" key="2">
    <source>
        <dbReference type="ARBA" id="ARBA00022723"/>
    </source>
</evidence>
<keyword evidence="6" id="KW-0804">Transcription</keyword>
<evidence type="ECO:0000256" key="9">
    <source>
        <dbReference type="SAM" id="MobiDB-lite"/>
    </source>
</evidence>
<dbReference type="OrthoDB" id="515401at2759"/>
<dbReference type="InterPro" id="IPR013860">
    <property type="entry name" value="AreA_GATA"/>
</dbReference>
<dbReference type="InterPro" id="IPR013088">
    <property type="entry name" value="Znf_NHR/GATA"/>
</dbReference>
<feature type="domain" description="GATA-type" evidence="10">
    <location>
        <begin position="390"/>
        <end position="426"/>
    </location>
</feature>
<evidence type="ECO:0000256" key="3">
    <source>
        <dbReference type="ARBA" id="ARBA00022771"/>
    </source>
</evidence>
<evidence type="ECO:0000256" key="6">
    <source>
        <dbReference type="ARBA" id="ARBA00023163"/>
    </source>
</evidence>
<dbReference type="GO" id="GO:0005634">
    <property type="term" value="C:nucleus"/>
    <property type="evidence" value="ECO:0007669"/>
    <property type="project" value="UniProtKB-SubCell"/>
</dbReference>
<keyword evidence="12" id="KW-1185">Reference proteome</keyword>
<dbReference type="PANTHER" id="PTHR10071:SF281">
    <property type="entry name" value="BOX A-BINDING FACTOR-RELATED"/>
    <property type="match status" value="1"/>
</dbReference>
<dbReference type="PRINTS" id="PR00619">
    <property type="entry name" value="GATAZNFINGER"/>
</dbReference>
<dbReference type="PANTHER" id="PTHR10071">
    <property type="entry name" value="TRANSCRIPTION FACTOR GATA FAMILY MEMBER"/>
    <property type="match status" value="1"/>
</dbReference>
<organism evidence="11 12">
    <name type="scientific">Parasitella parasitica</name>
    <dbReference type="NCBI Taxonomy" id="35722"/>
    <lineage>
        <taxon>Eukaryota</taxon>
        <taxon>Fungi</taxon>
        <taxon>Fungi incertae sedis</taxon>
        <taxon>Mucoromycota</taxon>
        <taxon>Mucoromycotina</taxon>
        <taxon>Mucoromycetes</taxon>
        <taxon>Mucorales</taxon>
        <taxon>Mucorineae</taxon>
        <taxon>Mucoraceae</taxon>
        <taxon>Parasitella</taxon>
    </lineage>
</organism>
<feature type="region of interest" description="Disordered" evidence="9">
    <location>
        <begin position="357"/>
        <end position="389"/>
    </location>
</feature>
<feature type="compositionally biased region" description="Low complexity" evidence="9">
    <location>
        <begin position="366"/>
        <end position="381"/>
    </location>
</feature>
<keyword evidence="4" id="KW-0862">Zinc</keyword>
<accession>A0A0B7N661</accession>
<keyword evidence="2" id="KW-0479">Metal-binding</keyword>
<dbReference type="PROSITE" id="PS00344">
    <property type="entry name" value="GATA_ZN_FINGER_1"/>
    <property type="match status" value="1"/>
</dbReference>
<dbReference type="Pfam" id="PF08550">
    <property type="entry name" value="GATA_AreA"/>
    <property type="match status" value="1"/>
</dbReference>
<feature type="domain" description="GATA-type" evidence="10">
    <location>
        <begin position="465"/>
        <end position="518"/>
    </location>
</feature>
<dbReference type="EMBL" id="LN725615">
    <property type="protein sequence ID" value="CEP10945.1"/>
    <property type="molecule type" value="Genomic_DNA"/>
</dbReference>
<evidence type="ECO:0000256" key="8">
    <source>
        <dbReference type="PROSITE-ProRule" id="PRU00094"/>
    </source>
</evidence>
<dbReference type="SMART" id="SM00401">
    <property type="entry name" value="ZnF_GATA"/>
    <property type="match status" value="2"/>
</dbReference>
<keyword evidence="7" id="KW-0539">Nucleus</keyword>
<gene>
    <name evidence="11" type="primary">PARPA_04744.1 scaffold 15639</name>
</gene>
<proteinExistence type="predicted"/>
<dbReference type="STRING" id="35722.A0A0B7N661"/>
<evidence type="ECO:0000259" key="10">
    <source>
        <dbReference type="PROSITE" id="PS50114"/>
    </source>
</evidence>
<dbReference type="CDD" id="cd00202">
    <property type="entry name" value="ZnF_GATA"/>
    <property type="match status" value="2"/>
</dbReference>
<dbReference type="GO" id="GO:0000981">
    <property type="term" value="F:DNA-binding transcription factor activity, RNA polymerase II-specific"/>
    <property type="evidence" value="ECO:0007669"/>
    <property type="project" value="TreeGrafter"/>
</dbReference>
<dbReference type="Proteomes" id="UP000054107">
    <property type="component" value="Unassembled WGS sequence"/>
</dbReference>
<evidence type="ECO:0000256" key="1">
    <source>
        <dbReference type="ARBA" id="ARBA00004123"/>
    </source>
</evidence>
<dbReference type="GO" id="GO:0000122">
    <property type="term" value="P:negative regulation of transcription by RNA polymerase II"/>
    <property type="evidence" value="ECO:0007669"/>
    <property type="project" value="TreeGrafter"/>
</dbReference>
<reference evidence="11 12" key="1">
    <citation type="submission" date="2014-09" db="EMBL/GenBank/DDBJ databases">
        <authorList>
            <person name="Ellenberger Sabrina"/>
        </authorList>
    </citation>
    <scope>NUCLEOTIDE SEQUENCE [LARGE SCALE GENOMIC DNA]</scope>
    <source>
        <strain evidence="11 12">CBS 412.66</strain>
    </source>
</reference>
<evidence type="ECO:0000313" key="11">
    <source>
        <dbReference type="EMBL" id="CEP10945.1"/>
    </source>
</evidence>
<dbReference type="Pfam" id="PF00320">
    <property type="entry name" value="GATA"/>
    <property type="match status" value="2"/>
</dbReference>
<evidence type="ECO:0000256" key="4">
    <source>
        <dbReference type="ARBA" id="ARBA00022833"/>
    </source>
</evidence>
<dbReference type="GO" id="GO:0008270">
    <property type="term" value="F:zinc ion binding"/>
    <property type="evidence" value="ECO:0007669"/>
    <property type="project" value="UniProtKB-KW"/>
</dbReference>
<dbReference type="InterPro" id="IPR039355">
    <property type="entry name" value="Transcription_factor_GATA"/>
</dbReference>